<dbReference type="Proteomes" id="UP000799777">
    <property type="component" value="Unassembled WGS sequence"/>
</dbReference>
<gene>
    <name evidence="1" type="ORF">EK21DRAFT_118292</name>
</gene>
<dbReference type="AlphaFoldDB" id="A0A9P4GYA2"/>
<proteinExistence type="predicted"/>
<keyword evidence="2" id="KW-1185">Reference proteome</keyword>
<protein>
    <submittedName>
        <fullName evidence="1">Uncharacterized protein</fullName>
    </submittedName>
</protein>
<evidence type="ECO:0000313" key="1">
    <source>
        <dbReference type="EMBL" id="KAF2023919.1"/>
    </source>
</evidence>
<dbReference type="EMBL" id="ML978317">
    <property type="protein sequence ID" value="KAF2023919.1"/>
    <property type="molecule type" value="Genomic_DNA"/>
</dbReference>
<accession>A0A9P4GYA2</accession>
<name>A0A9P4GYA2_9PLEO</name>
<organism evidence="1 2">
    <name type="scientific">Setomelanomma holmii</name>
    <dbReference type="NCBI Taxonomy" id="210430"/>
    <lineage>
        <taxon>Eukaryota</taxon>
        <taxon>Fungi</taxon>
        <taxon>Dikarya</taxon>
        <taxon>Ascomycota</taxon>
        <taxon>Pezizomycotina</taxon>
        <taxon>Dothideomycetes</taxon>
        <taxon>Pleosporomycetidae</taxon>
        <taxon>Pleosporales</taxon>
        <taxon>Pleosporineae</taxon>
        <taxon>Phaeosphaeriaceae</taxon>
        <taxon>Setomelanomma</taxon>
    </lineage>
</organism>
<comment type="caution">
    <text evidence="1">The sequence shown here is derived from an EMBL/GenBank/DDBJ whole genome shotgun (WGS) entry which is preliminary data.</text>
</comment>
<reference evidence="1" key="1">
    <citation type="journal article" date="2020" name="Stud. Mycol.">
        <title>101 Dothideomycetes genomes: a test case for predicting lifestyles and emergence of pathogens.</title>
        <authorList>
            <person name="Haridas S."/>
            <person name="Albert R."/>
            <person name="Binder M."/>
            <person name="Bloem J."/>
            <person name="Labutti K."/>
            <person name="Salamov A."/>
            <person name="Andreopoulos B."/>
            <person name="Baker S."/>
            <person name="Barry K."/>
            <person name="Bills G."/>
            <person name="Bluhm B."/>
            <person name="Cannon C."/>
            <person name="Castanera R."/>
            <person name="Culley D."/>
            <person name="Daum C."/>
            <person name="Ezra D."/>
            <person name="Gonzalez J."/>
            <person name="Henrissat B."/>
            <person name="Kuo A."/>
            <person name="Liang C."/>
            <person name="Lipzen A."/>
            <person name="Lutzoni F."/>
            <person name="Magnuson J."/>
            <person name="Mondo S."/>
            <person name="Nolan M."/>
            <person name="Ohm R."/>
            <person name="Pangilinan J."/>
            <person name="Park H.-J."/>
            <person name="Ramirez L."/>
            <person name="Alfaro M."/>
            <person name="Sun H."/>
            <person name="Tritt A."/>
            <person name="Yoshinaga Y."/>
            <person name="Zwiers L.-H."/>
            <person name="Turgeon B."/>
            <person name="Goodwin S."/>
            <person name="Spatafora J."/>
            <person name="Crous P."/>
            <person name="Grigoriev I."/>
        </authorList>
    </citation>
    <scope>NUCLEOTIDE SEQUENCE</scope>
    <source>
        <strain evidence="1">CBS 110217</strain>
    </source>
</reference>
<sequence>MALFSLPRELRDIIYDLALTEDNGLILKRRVIAPCDSSPPSFVALWHKPDRKEANQLKYVCRQLYHETKGVELRLNKVVPGISSWPRKDTQLENLEVFLTSCSYYYQCKL</sequence>
<evidence type="ECO:0000313" key="2">
    <source>
        <dbReference type="Proteomes" id="UP000799777"/>
    </source>
</evidence>
<dbReference type="OrthoDB" id="4790878at2759"/>